<feature type="transmembrane region" description="Helical" evidence="6">
    <location>
        <begin position="21"/>
        <end position="42"/>
    </location>
</feature>
<keyword evidence="5 6" id="KW-0472">Membrane</keyword>
<dbReference type="PANTHER" id="PTHR42770:SF7">
    <property type="entry name" value="MEMBRANE PROTEIN"/>
    <property type="match status" value="1"/>
</dbReference>
<evidence type="ECO:0000256" key="6">
    <source>
        <dbReference type="SAM" id="Phobius"/>
    </source>
</evidence>
<feature type="transmembrane region" description="Helical" evidence="6">
    <location>
        <begin position="340"/>
        <end position="361"/>
    </location>
</feature>
<dbReference type="STRING" id="589385.SAMN05421504_105511"/>
<feature type="transmembrane region" description="Helical" evidence="6">
    <location>
        <begin position="187"/>
        <end position="207"/>
    </location>
</feature>
<dbReference type="EMBL" id="FNON01000005">
    <property type="protein sequence ID" value="SDY42342.1"/>
    <property type="molecule type" value="Genomic_DNA"/>
</dbReference>
<keyword evidence="2" id="KW-1003">Cell membrane</keyword>
<feature type="transmembrane region" description="Helical" evidence="6">
    <location>
        <begin position="316"/>
        <end position="334"/>
    </location>
</feature>
<evidence type="ECO:0000256" key="5">
    <source>
        <dbReference type="ARBA" id="ARBA00023136"/>
    </source>
</evidence>
<dbReference type="Proteomes" id="UP000199515">
    <property type="component" value="Unassembled WGS sequence"/>
</dbReference>
<name>A0A1H3JQY5_9PSEU</name>
<feature type="transmembrane region" description="Helical" evidence="6">
    <location>
        <begin position="267"/>
        <end position="287"/>
    </location>
</feature>
<comment type="subcellular location">
    <subcellularLocation>
        <location evidence="1">Cell membrane</location>
        <topology evidence="1">Multi-pass membrane protein</topology>
    </subcellularLocation>
</comment>
<dbReference type="GO" id="GO:0005886">
    <property type="term" value="C:plasma membrane"/>
    <property type="evidence" value="ECO:0007669"/>
    <property type="project" value="UniProtKB-SubCell"/>
</dbReference>
<evidence type="ECO:0000256" key="2">
    <source>
        <dbReference type="ARBA" id="ARBA00022475"/>
    </source>
</evidence>
<evidence type="ECO:0000256" key="1">
    <source>
        <dbReference type="ARBA" id="ARBA00004651"/>
    </source>
</evidence>
<keyword evidence="8" id="KW-1185">Reference proteome</keyword>
<dbReference type="InterPro" id="IPR050367">
    <property type="entry name" value="APC_superfamily"/>
</dbReference>
<dbReference type="OrthoDB" id="9117841at2"/>
<dbReference type="Gene3D" id="1.20.1740.10">
    <property type="entry name" value="Amino acid/polyamine transporter I"/>
    <property type="match status" value="1"/>
</dbReference>
<dbReference type="AlphaFoldDB" id="A0A1H3JQY5"/>
<feature type="transmembrane region" description="Helical" evidence="6">
    <location>
        <begin position="48"/>
        <end position="71"/>
    </location>
</feature>
<proteinExistence type="predicted"/>
<dbReference type="RefSeq" id="WP_091292791.1">
    <property type="nucleotide sequence ID" value="NZ_FNON01000005.1"/>
</dbReference>
<accession>A0A1H3JQY5</accession>
<evidence type="ECO:0000256" key="4">
    <source>
        <dbReference type="ARBA" id="ARBA00022989"/>
    </source>
</evidence>
<feature type="transmembrane region" description="Helical" evidence="6">
    <location>
        <begin position="91"/>
        <end position="112"/>
    </location>
</feature>
<sequence>MADTVDAGLRRTITLPQALSISFHQIVGGGVIALTGAAIAITGTGAPVAYLMAALTVILCSIPYAAVGSALPVTGARYSYAARLIGPSAGYLTMLLAVIVTTQLSLMALTAAEYVHALSPSVPVAPFALGLLTLFFVANLFQISFSNRLGLVLAGIMLVAFLAYAITGMKQVRWSAVTEVAPNGVGQLLAAAALLTFATNGGTYVAEMGREMKRPGRDIPLAIIGGTATAAILYFLMALPSVAILPVSETAGQPMTVVAKHILSSGWFAFFVLGGAVVSVIGHINALMMAATRPVLAAIGDGWFPRRAGALNRHGTPYWLLTGLYLIGIAPVIGEFSIEALAGAASIAEIVALAVIITASLRLRKRFPAEEAAAPFRLRPAVHRVLVAIGLGVLAVEAWVLGKQLTTSIAVALLAWLACGLAWWAVRRKRVARLGFEGETQAPAAVAAAARPGPGTAEDAG</sequence>
<feature type="transmembrane region" description="Helical" evidence="6">
    <location>
        <begin position="124"/>
        <end position="142"/>
    </location>
</feature>
<feature type="transmembrane region" description="Helical" evidence="6">
    <location>
        <begin position="219"/>
        <end position="247"/>
    </location>
</feature>
<evidence type="ECO:0000313" key="7">
    <source>
        <dbReference type="EMBL" id="SDY42342.1"/>
    </source>
</evidence>
<dbReference type="PIRSF" id="PIRSF006060">
    <property type="entry name" value="AA_transporter"/>
    <property type="match status" value="1"/>
</dbReference>
<dbReference type="InterPro" id="IPR002293">
    <property type="entry name" value="AA/rel_permease1"/>
</dbReference>
<feature type="transmembrane region" description="Helical" evidence="6">
    <location>
        <begin position="381"/>
        <end position="401"/>
    </location>
</feature>
<dbReference type="PANTHER" id="PTHR42770">
    <property type="entry name" value="AMINO ACID TRANSPORTER-RELATED"/>
    <property type="match status" value="1"/>
</dbReference>
<feature type="transmembrane region" description="Helical" evidence="6">
    <location>
        <begin position="149"/>
        <end position="167"/>
    </location>
</feature>
<reference evidence="7 8" key="1">
    <citation type="submission" date="2016-10" db="EMBL/GenBank/DDBJ databases">
        <authorList>
            <person name="de Groot N.N."/>
        </authorList>
    </citation>
    <scope>NUCLEOTIDE SEQUENCE [LARGE SCALE GENOMIC DNA]</scope>
    <source>
        <strain evidence="7 8">CPCC 202699</strain>
    </source>
</reference>
<gene>
    <name evidence="7" type="ORF">SAMN05421504_105511</name>
</gene>
<feature type="transmembrane region" description="Helical" evidence="6">
    <location>
        <begin position="407"/>
        <end position="426"/>
    </location>
</feature>
<organism evidence="7 8">
    <name type="scientific">Amycolatopsis xylanica</name>
    <dbReference type="NCBI Taxonomy" id="589385"/>
    <lineage>
        <taxon>Bacteria</taxon>
        <taxon>Bacillati</taxon>
        <taxon>Actinomycetota</taxon>
        <taxon>Actinomycetes</taxon>
        <taxon>Pseudonocardiales</taxon>
        <taxon>Pseudonocardiaceae</taxon>
        <taxon>Amycolatopsis</taxon>
    </lineage>
</organism>
<keyword evidence="4 6" id="KW-1133">Transmembrane helix</keyword>
<evidence type="ECO:0000313" key="8">
    <source>
        <dbReference type="Proteomes" id="UP000199515"/>
    </source>
</evidence>
<dbReference type="GO" id="GO:0022857">
    <property type="term" value="F:transmembrane transporter activity"/>
    <property type="evidence" value="ECO:0007669"/>
    <property type="project" value="InterPro"/>
</dbReference>
<dbReference type="Pfam" id="PF13520">
    <property type="entry name" value="AA_permease_2"/>
    <property type="match status" value="1"/>
</dbReference>
<protein>
    <submittedName>
        <fullName evidence="7">Basic amino acid/polyamine antiporter, APA family</fullName>
    </submittedName>
</protein>
<keyword evidence="3 6" id="KW-0812">Transmembrane</keyword>
<evidence type="ECO:0000256" key="3">
    <source>
        <dbReference type="ARBA" id="ARBA00022692"/>
    </source>
</evidence>